<feature type="domain" description="C2H2-type" evidence="13">
    <location>
        <begin position="358"/>
        <end position="380"/>
    </location>
</feature>
<feature type="domain" description="C2H2-type" evidence="13">
    <location>
        <begin position="381"/>
        <end position="408"/>
    </location>
</feature>
<dbReference type="FunFam" id="3.30.160.60:FF:000597">
    <property type="entry name" value="zinc finger protein 236 isoform X3"/>
    <property type="match status" value="1"/>
</dbReference>
<dbReference type="PANTHER" id="PTHR24399">
    <property type="entry name" value="ZINC FINGER AND BTB DOMAIN-CONTAINING"/>
    <property type="match status" value="1"/>
</dbReference>
<comment type="similarity">
    <text evidence="3">Belongs to the krueppel C2H2-type zinc-finger protein family.</text>
</comment>
<keyword evidence="9" id="KW-0238">DNA-binding</keyword>
<evidence type="ECO:0000313" key="14">
    <source>
        <dbReference type="EMBL" id="PIO24000.1"/>
    </source>
</evidence>
<dbReference type="AlphaFoldDB" id="A0A2G9R810"/>
<dbReference type="CDD" id="cd07765">
    <property type="entry name" value="KRAB_A-box"/>
    <property type="match status" value="1"/>
</dbReference>
<dbReference type="InterPro" id="IPR001909">
    <property type="entry name" value="KRAB"/>
</dbReference>
<dbReference type="InterPro" id="IPR036236">
    <property type="entry name" value="Znf_C2H2_sf"/>
</dbReference>
<evidence type="ECO:0000256" key="12">
    <source>
        <dbReference type="PROSITE-ProRule" id="PRU00042"/>
    </source>
</evidence>
<dbReference type="EMBL" id="KV957076">
    <property type="protein sequence ID" value="PIO24000.1"/>
    <property type="molecule type" value="Genomic_DNA"/>
</dbReference>
<sequence length="461" mass="50718">MAASADRKWGLSTGSGADVSCAGGVSRGEVGGSAPPPGHCHYGACAQLSSPRMPIITATQVQVPIRCQDATVYFSMEEWENLIGHKDLYKDVMMENAPPVKSQNGSSNGNPPERCPCPLYSRDSTQEGHTTPYRDQAENLMDINVLVKEESEEEEIIIPVVVKEEEDIPTESSTGRAVLRKPQKGRTFSSLVCKQNAVSQKSSGRGPDHCNPEEPCPGQSALDAFPCSECGMCFSGLSALISHHETHMDEGPLICSKCGKCFTAKTELVLTGQNQFSCSACSESLGQESSPGQKAAVEKPYSCAECGRCFASQPSLDRHQLTHSGQMKFECVDCGKHFPFRSKLLQHRRMHTGERPYCGEGFLDKSSLVRHRAAHTGQTPFTCSDCGKEFLDKSYLNRHRRIHTGEKPFSCSECGKEFIDRSNFIRHKRLHTGEKPFICIECGKAFAQTTHLIKHQKVHSR</sequence>
<dbReference type="Pfam" id="PF00096">
    <property type="entry name" value="zf-C2H2"/>
    <property type="match status" value="5"/>
</dbReference>
<dbReference type="InterPro" id="IPR041697">
    <property type="entry name" value="Znf-C2H2_11"/>
</dbReference>
<dbReference type="SUPFAM" id="SSF109640">
    <property type="entry name" value="KRAB domain (Kruppel-associated box)"/>
    <property type="match status" value="1"/>
</dbReference>
<dbReference type="InterPro" id="IPR013087">
    <property type="entry name" value="Znf_C2H2_type"/>
</dbReference>
<evidence type="ECO:0000256" key="7">
    <source>
        <dbReference type="ARBA" id="ARBA00022833"/>
    </source>
</evidence>
<reference evidence="14" key="1">
    <citation type="submission" date="2017-08" db="EMBL/GenBank/DDBJ databases">
        <title>Assembly of the North American Bullfrog Genome.</title>
        <authorList>
            <person name="Warren R.L."/>
            <person name="Vandervalk B.P."/>
            <person name="Kucuk E."/>
            <person name="Birol I."/>
            <person name="Helbing C."/>
            <person name="Pandoh P."/>
            <person name="Behsaz B."/>
            <person name="Mohamadi H."/>
            <person name="Chu J."/>
            <person name="Jackman S."/>
            <person name="Hammond S.A."/>
            <person name="Veldhoen N."/>
            <person name="Kirk H."/>
            <person name="Zhao Y."/>
            <person name="Coope R."/>
            <person name="Pleasance S."/>
            <person name="Moore R."/>
            <person name="Holt R."/>
        </authorList>
    </citation>
    <scope>NUCLEOTIDE SEQUENCE</scope>
    <source>
        <strain evidence="14">Bruno</strain>
        <tissue evidence="14">Liver</tissue>
    </source>
</reference>
<feature type="domain" description="C2H2-type" evidence="13">
    <location>
        <begin position="225"/>
        <end position="252"/>
    </location>
</feature>
<dbReference type="FunFam" id="3.30.160.60:FF:002274">
    <property type="entry name" value="Zinc finger protein 432"/>
    <property type="match status" value="1"/>
</dbReference>
<feature type="domain" description="C2H2-type" evidence="13">
    <location>
        <begin position="329"/>
        <end position="356"/>
    </location>
</feature>
<evidence type="ECO:0000256" key="1">
    <source>
        <dbReference type="ARBA" id="ARBA00003767"/>
    </source>
</evidence>
<dbReference type="GO" id="GO:0000978">
    <property type="term" value="F:RNA polymerase II cis-regulatory region sequence-specific DNA binding"/>
    <property type="evidence" value="ECO:0007669"/>
    <property type="project" value="TreeGrafter"/>
</dbReference>
<evidence type="ECO:0000256" key="11">
    <source>
        <dbReference type="ARBA" id="ARBA00023242"/>
    </source>
</evidence>
<keyword evidence="6 12" id="KW-0863">Zinc-finger</keyword>
<dbReference type="GO" id="GO:0005654">
    <property type="term" value="C:nucleoplasm"/>
    <property type="evidence" value="ECO:0007669"/>
    <property type="project" value="TreeGrafter"/>
</dbReference>
<evidence type="ECO:0000256" key="4">
    <source>
        <dbReference type="ARBA" id="ARBA00022723"/>
    </source>
</evidence>
<evidence type="ECO:0000256" key="5">
    <source>
        <dbReference type="ARBA" id="ARBA00022737"/>
    </source>
</evidence>
<dbReference type="PROSITE" id="PS00028">
    <property type="entry name" value="ZINC_FINGER_C2H2_1"/>
    <property type="match status" value="6"/>
</dbReference>
<evidence type="ECO:0000256" key="3">
    <source>
        <dbReference type="ARBA" id="ARBA00006991"/>
    </source>
</evidence>
<dbReference type="OrthoDB" id="6077919at2759"/>
<feature type="domain" description="C2H2-type" evidence="13">
    <location>
        <begin position="409"/>
        <end position="436"/>
    </location>
</feature>
<dbReference type="SUPFAM" id="SSF57667">
    <property type="entry name" value="beta-beta-alpha zinc fingers"/>
    <property type="match status" value="4"/>
</dbReference>
<dbReference type="GO" id="GO:0001227">
    <property type="term" value="F:DNA-binding transcription repressor activity, RNA polymerase II-specific"/>
    <property type="evidence" value="ECO:0007669"/>
    <property type="project" value="TreeGrafter"/>
</dbReference>
<protein>
    <recommendedName>
        <fullName evidence="13">C2H2-type domain-containing protein</fullName>
    </recommendedName>
</protein>
<dbReference type="FunFam" id="3.30.160.60:FF:000759">
    <property type="entry name" value="zinc finger protein 16"/>
    <property type="match status" value="1"/>
</dbReference>
<keyword evidence="5" id="KW-0677">Repeat</keyword>
<dbReference type="PROSITE" id="PS50157">
    <property type="entry name" value="ZINC_FINGER_C2H2_2"/>
    <property type="match status" value="7"/>
</dbReference>
<dbReference type="Pfam" id="PF16622">
    <property type="entry name" value="zf-C2H2_11"/>
    <property type="match status" value="1"/>
</dbReference>
<dbReference type="FunFam" id="3.30.160.60:FF:000478">
    <property type="entry name" value="Zinc finger protein 133"/>
    <property type="match status" value="1"/>
</dbReference>
<accession>A0A2G9R810</accession>
<evidence type="ECO:0000256" key="9">
    <source>
        <dbReference type="ARBA" id="ARBA00023125"/>
    </source>
</evidence>
<evidence type="ECO:0000259" key="13">
    <source>
        <dbReference type="PROSITE" id="PS50157"/>
    </source>
</evidence>
<comment type="function">
    <text evidence="1">May be involved in transcriptional regulation.</text>
</comment>
<feature type="domain" description="C2H2-type" evidence="13">
    <location>
        <begin position="301"/>
        <end position="328"/>
    </location>
</feature>
<comment type="subcellular location">
    <subcellularLocation>
        <location evidence="2">Nucleus</location>
    </subcellularLocation>
</comment>
<dbReference type="Gene3D" id="3.30.160.60">
    <property type="entry name" value="Classic Zinc Finger"/>
    <property type="match status" value="6"/>
</dbReference>
<keyword evidence="7" id="KW-0862">Zinc</keyword>
<keyword evidence="10" id="KW-0804">Transcription</keyword>
<evidence type="ECO:0000256" key="10">
    <source>
        <dbReference type="ARBA" id="ARBA00023163"/>
    </source>
</evidence>
<evidence type="ECO:0000256" key="8">
    <source>
        <dbReference type="ARBA" id="ARBA00023015"/>
    </source>
</evidence>
<name>A0A2G9R810_AQUCT</name>
<keyword evidence="4" id="KW-0479">Metal-binding</keyword>
<dbReference type="GO" id="GO:0002682">
    <property type="term" value="P:regulation of immune system process"/>
    <property type="evidence" value="ECO:0007669"/>
    <property type="project" value="TreeGrafter"/>
</dbReference>
<dbReference type="GO" id="GO:0001817">
    <property type="term" value="P:regulation of cytokine production"/>
    <property type="evidence" value="ECO:0007669"/>
    <property type="project" value="TreeGrafter"/>
</dbReference>
<keyword evidence="8" id="KW-0805">Transcription regulation</keyword>
<dbReference type="InterPro" id="IPR036051">
    <property type="entry name" value="KRAB_dom_sf"/>
</dbReference>
<gene>
    <name evidence="14" type="ORF">AB205_0104580</name>
</gene>
<dbReference type="Gene3D" id="6.10.140.140">
    <property type="match status" value="1"/>
</dbReference>
<dbReference type="FunFam" id="3.30.160.60:FF:000060">
    <property type="entry name" value="zinc finger protein 436"/>
    <property type="match status" value="1"/>
</dbReference>
<dbReference type="PANTHER" id="PTHR24399:SF23">
    <property type="entry name" value="C2H2-TYPE DOMAIN-CONTAINING PROTEIN"/>
    <property type="match status" value="1"/>
</dbReference>
<proteinExistence type="inferred from homology"/>
<keyword evidence="11" id="KW-0539">Nucleus</keyword>
<organism evidence="14">
    <name type="scientific">Aquarana catesbeiana</name>
    <name type="common">American bullfrog</name>
    <name type="synonym">Rana catesbeiana</name>
    <dbReference type="NCBI Taxonomy" id="8400"/>
    <lineage>
        <taxon>Eukaryota</taxon>
        <taxon>Metazoa</taxon>
        <taxon>Chordata</taxon>
        <taxon>Craniata</taxon>
        <taxon>Vertebrata</taxon>
        <taxon>Euteleostomi</taxon>
        <taxon>Amphibia</taxon>
        <taxon>Batrachia</taxon>
        <taxon>Anura</taxon>
        <taxon>Neobatrachia</taxon>
        <taxon>Ranoidea</taxon>
        <taxon>Ranidae</taxon>
        <taxon>Aquarana</taxon>
    </lineage>
</organism>
<dbReference type="GO" id="GO:0008270">
    <property type="term" value="F:zinc ion binding"/>
    <property type="evidence" value="ECO:0007669"/>
    <property type="project" value="UniProtKB-KW"/>
</dbReference>
<evidence type="ECO:0000256" key="2">
    <source>
        <dbReference type="ARBA" id="ARBA00004123"/>
    </source>
</evidence>
<evidence type="ECO:0000256" key="6">
    <source>
        <dbReference type="ARBA" id="ARBA00022771"/>
    </source>
</evidence>
<dbReference type="Pfam" id="PF01352">
    <property type="entry name" value="KRAB"/>
    <property type="match status" value="1"/>
</dbReference>
<dbReference type="SMART" id="SM00355">
    <property type="entry name" value="ZnF_C2H2"/>
    <property type="match status" value="7"/>
</dbReference>
<feature type="domain" description="C2H2-type" evidence="13">
    <location>
        <begin position="437"/>
        <end position="461"/>
    </location>
</feature>